<feature type="compositionally biased region" description="Low complexity" evidence="6">
    <location>
        <begin position="60"/>
        <end position="90"/>
    </location>
</feature>
<evidence type="ECO:0000256" key="6">
    <source>
        <dbReference type="SAM" id="MobiDB-lite"/>
    </source>
</evidence>
<dbReference type="SMART" id="SM00235">
    <property type="entry name" value="ZnMc"/>
    <property type="match status" value="1"/>
</dbReference>
<keyword evidence="4" id="KW-0862">Zinc</keyword>
<dbReference type="Gene3D" id="3.40.390.10">
    <property type="entry name" value="Collagenase (Catalytic Domain)"/>
    <property type="match status" value="1"/>
</dbReference>
<dbReference type="EMBL" id="AP011548">
    <property type="protein sequence ID" value="BAI42402.1"/>
    <property type="molecule type" value="Genomic_DNA"/>
</dbReference>
<evidence type="ECO:0000313" key="8">
    <source>
        <dbReference type="EMBL" id="BAI42402.1"/>
    </source>
</evidence>
<gene>
    <name evidence="8" type="ordered locus">LRHM_1875</name>
</gene>
<dbReference type="InterPro" id="IPR001818">
    <property type="entry name" value="Pept_M10_metallopeptidase"/>
</dbReference>
<evidence type="ECO:0000256" key="3">
    <source>
        <dbReference type="ARBA" id="ARBA00022801"/>
    </source>
</evidence>
<evidence type="ECO:0000256" key="1">
    <source>
        <dbReference type="ARBA" id="ARBA00022670"/>
    </source>
</evidence>
<keyword evidence="1 8" id="KW-0645">Protease</keyword>
<dbReference type="PANTHER" id="PTHR10201:SF323">
    <property type="entry name" value="MATRIX METALLOPROTEINASE-21"/>
    <property type="match status" value="1"/>
</dbReference>
<dbReference type="InterPro" id="IPR006026">
    <property type="entry name" value="Peptidase_Metallo"/>
</dbReference>
<dbReference type="GO" id="GO:0004222">
    <property type="term" value="F:metalloendopeptidase activity"/>
    <property type="evidence" value="ECO:0007669"/>
    <property type="project" value="InterPro"/>
</dbReference>
<dbReference type="Pfam" id="PF00413">
    <property type="entry name" value="Peptidase_M10"/>
    <property type="match status" value="1"/>
</dbReference>
<dbReference type="AlphaFoldDB" id="A0A809N025"/>
<sequence length="254" mass="27051">MGMKHRNRLFWLILLVAGVFLVYSTESPLPFTTRETVKAGIAQAWATTTHTVGNWLHGNSSADSASQTSSTSLASSTTSQATSRSASTPAGATPALNIVQGRHLKRTYYYHFDANLPQAEHTVFTNAVRAYNATGIVKLIPGQGKRSDNQITFSSYQKDMSQASLGTTELGEGGPTIIVETLGAQVTVINHARASLNLAYPSQSINAAVAMHELGHALGLDHSQSTDSVMYPVTRGVTQLSDGDIAGLKAIYAQ</sequence>
<dbReference type="GO" id="GO:0031012">
    <property type="term" value="C:extracellular matrix"/>
    <property type="evidence" value="ECO:0007669"/>
    <property type="project" value="InterPro"/>
</dbReference>
<evidence type="ECO:0000259" key="7">
    <source>
        <dbReference type="SMART" id="SM00235"/>
    </source>
</evidence>
<dbReference type="InterPro" id="IPR024079">
    <property type="entry name" value="MetalloPept_cat_dom_sf"/>
</dbReference>
<accession>A0A809N025</accession>
<name>A0A809N025_LACRG</name>
<evidence type="ECO:0000256" key="2">
    <source>
        <dbReference type="ARBA" id="ARBA00022723"/>
    </source>
</evidence>
<dbReference type="KEGG" id="lrg:LRHM_1875"/>
<dbReference type="InterPro" id="IPR021190">
    <property type="entry name" value="Pept_M10A"/>
</dbReference>
<protein>
    <submittedName>
        <fullName evidence="8">Protease</fullName>
    </submittedName>
</protein>
<dbReference type="GO" id="GO:0006508">
    <property type="term" value="P:proteolysis"/>
    <property type="evidence" value="ECO:0007669"/>
    <property type="project" value="UniProtKB-KW"/>
</dbReference>
<reference evidence="8 9" key="1">
    <citation type="journal article" date="2009" name="J. Bacteriol.">
        <title>Complete genome sequence of the probiotic Lactobacillus rhamnosus ATCC 53103.</title>
        <authorList>
            <person name="Morita H."/>
            <person name="Toh H."/>
            <person name="Oshima K."/>
            <person name="Murakami M."/>
            <person name="Taylor T.D."/>
            <person name="Igimi S."/>
            <person name="Hattori M."/>
        </authorList>
    </citation>
    <scope>NUCLEOTIDE SEQUENCE [LARGE SCALE GENOMIC DNA]</scope>
    <source>
        <strain evidence="9">ATCC 53103 / LMG 18243 / GG [Tokyo]</strain>
    </source>
</reference>
<feature type="region of interest" description="Disordered" evidence="6">
    <location>
        <begin position="57"/>
        <end position="92"/>
    </location>
</feature>
<dbReference type="GO" id="GO:0008270">
    <property type="term" value="F:zinc ion binding"/>
    <property type="evidence" value="ECO:0007669"/>
    <property type="project" value="InterPro"/>
</dbReference>
<organism evidence="8 9">
    <name type="scientific">Lacticaseibacillus rhamnosus (strain ATCC 53103 / LMG 18243 / GG)</name>
    <name type="common">Lactobacillus rhamnosus</name>
    <dbReference type="NCBI Taxonomy" id="568703"/>
    <lineage>
        <taxon>Bacteria</taxon>
        <taxon>Bacillati</taxon>
        <taxon>Bacillota</taxon>
        <taxon>Bacilli</taxon>
        <taxon>Lactobacillales</taxon>
        <taxon>Lactobacillaceae</taxon>
        <taxon>Lacticaseibacillus</taxon>
    </lineage>
</organism>
<evidence type="ECO:0000256" key="5">
    <source>
        <dbReference type="ARBA" id="ARBA00023049"/>
    </source>
</evidence>
<dbReference type="PANTHER" id="PTHR10201">
    <property type="entry name" value="MATRIX METALLOPROTEINASE"/>
    <property type="match status" value="1"/>
</dbReference>
<proteinExistence type="predicted"/>
<evidence type="ECO:0000313" key="9">
    <source>
        <dbReference type="Proteomes" id="UP000002067"/>
    </source>
</evidence>
<feature type="domain" description="Peptidase metallopeptidase" evidence="7">
    <location>
        <begin position="99"/>
        <end position="254"/>
    </location>
</feature>
<keyword evidence="3" id="KW-0378">Hydrolase</keyword>
<keyword evidence="2" id="KW-0479">Metal-binding</keyword>
<dbReference type="PRINTS" id="PR00138">
    <property type="entry name" value="MATRIXIN"/>
</dbReference>
<keyword evidence="5" id="KW-0482">Metalloprotease</keyword>
<dbReference type="SUPFAM" id="SSF55486">
    <property type="entry name" value="Metalloproteases ('zincins'), catalytic domain"/>
    <property type="match status" value="1"/>
</dbReference>
<evidence type="ECO:0000256" key="4">
    <source>
        <dbReference type="ARBA" id="ARBA00022833"/>
    </source>
</evidence>
<dbReference type="Proteomes" id="UP000002067">
    <property type="component" value="Chromosome"/>
</dbReference>